<name>A0A7T6Z180_9BACI</name>
<keyword evidence="5" id="KW-1185">Reference proteome</keyword>
<dbReference type="InterPro" id="IPR054738">
    <property type="entry name" value="Siphovirus-type_tail_C"/>
</dbReference>
<feature type="domain" description="Siphovirus-type tail component RIFT-related" evidence="1">
    <location>
        <begin position="32"/>
        <end position="104"/>
    </location>
</feature>
<dbReference type="InterPro" id="IPR008841">
    <property type="entry name" value="Siphovirus-type_tail_N"/>
</dbReference>
<gene>
    <name evidence="3" type="ORF">HUG15_05430</name>
    <name evidence="4" type="ORF">HUG15_05760</name>
</gene>
<feature type="domain" description="Siphovirus-type tail component C-terminal" evidence="2">
    <location>
        <begin position="180"/>
        <end position="279"/>
    </location>
</feature>
<accession>A0A7T6Z180</accession>
<evidence type="ECO:0000259" key="2">
    <source>
        <dbReference type="Pfam" id="PF22768"/>
    </source>
</evidence>
<dbReference type="AlphaFoldDB" id="A0A7T6Z180"/>
<evidence type="ECO:0000313" key="5">
    <source>
        <dbReference type="Proteomes" id="UP000595823"/>
    </source>
</evidence>
<evidence type="ECO:0000313" key="3">
    <source>
        <dbReference type="EMBL" id="QQK75100.1"/>
    </source>
</evidence>
<dbReference type="Gene3D" id="2.60.120.860">
    <property type="match status" value="1"/>
</dbReference>
<dbReference type="EMBL" id="CP054705">
    <property type="protein sequence ID" value="QQK75100.1"/>
    <property type="molecule type" value="Genomic_DNA"/>
</dbReference>
<reference evidence="3 5" key="1">
    <citation type="submission" date="2020-06" db="EMBL/GenBank/DDBJ databases">
        <title>Genomic analysis of Salicibibacter sp. NKC5-3.</title>
        <authorList>
            <person name="Oh Y.J."/>
        </authorList>
    </citation>
    <scope>NUCLEOTIDE SEQUENCE [LARGE SCALE GENOMIC DNA]</scope>
    <source>
        <strain evidence="3 5">NKC5-3</strain>
    </source>
</reference>
<dbReference type="EMBL" id="CP054705">
    <property type="protein sequence ID" value="QQK75160.1"/>
    <property type="molecule type" value="Genomic_DNA"/>
</dbReference>
<dbReference type="Pfam" id="PF05709">
    <property type="entry name" value="Sipho_tail"/>
    <property type="match status" value="1"/>
</dbReference>
<dbReference type="Pfam" id="PF22768">
    <property type="entry name" value="SPP1_Dit"/>
    <property type="match status" value="1"/>
</dbReference>
<evidence type="ECO:0000313" key="4">
    <source>
        <dbReference type="EMBL" id="QQK75160.1"/>
    </source>
</evidence>
<dbReference type="KEGG" id="scia:HUG15_05430"/>
<dbReference type="RefSeq" id="WP_200127698.1">
    <property type="nucleotide sequence ID" value="NZ_CP054705.1"/>
</dbReference>
<dbReference type="KEGG" id="scia:HUG15_05760"/>
<protein>
    <submittedName>
        <fullName evidence="3">Phage tail family protein</fullName>
    </submittedName>
</protein>
<dbReference type="Proteomes" id="UP000595823">
    <property type="component" value="Chromosome"/>
</dbReference>
<organism evidence="3 5">
    <name type="scientific">Salicibibacter cibarius</name>
    <dbReference type="NCBI Taxonomy" id="2743000"/>
    <lineage>
        <taxon>Bacteria</taxon>
        <taxon>Bacillati</taxon>
        <taxon>Bacillota</taxon>
        <taxon>Bacilli</taxon>
        <taxon>Bacillales</taxon>
        <taxon>Bacillaceae</taxon>
        <taxon>Salicibibacter</taxon>
    </lineage>
</organism>
<evidence type="ECO:0000259" key="1">
    <source>
        <dbReference type="Pfam" id="PF05709"/>
    </source>
</evidence>
<proteinExistence type="predicted"/>
<sequence>MNTTLTITNARGESMTFTSEDRKCKLMDFESELDAEVQTEKAPFQQGESYVDSLLETKSMTMEFLLLNKDQMELEKLKRKASKIMNPTLGLCELKYENDGGVWVINAAPETAVSYPTGSENRVPGLQRGMVDFLAPSPFWKSTEITTESMDSFRGLFILPMTFPTQFGIQGSSVVIDNTGDVPCPVQVEFQGPSDRPEIRNNRTGEYIRIDDELGEDDVLTIDTTQGQKHVRINGRNVINWIDRGSTFWQLEPGDNEVEYLAYAGSEDAQVTISYQFRYVGI</sequence>